<feature type="disulfide bond" evidence="3">
    <location>
        <begin position="389"/>
        <end position="399"/>
    </location>
</feature>
<comment type="caution">
    <text evidence="6">The sequence shown here is derived from an EMBL/GenBank/DDBJ whole genome shotgun (WGS) entry which is preliminary data.</text>
</comment>
<dbReference type="PROSITE" id="PS50026">
    <property type="entry name" value="EGF_3"/>
    <property type="match status" value="1"/>
</dbReference>
<dbReference type="InterPro" id="IPR011042">
    <property type="entry name" value="6-blade_b-propeller_TolB-like"/>
</dbReference>
<dbReference type="PANTHER" id="PTHR14949">
    <property type="entry name" value="EGF-LIKE-DOMAIN, MULTIPLE 7, 8"/>
    <property type="match status" value="1"/>
</dbReference>
<gene>
    <name evidence="6" type="ORF">Q9L58_003928</name>
</gene>
<reference evidence="6 7" key="1">
    <citation type="submission" date="2024-02" db="EMBL/GenBank/DDBJ databases">
        <title>Discinaceae phylogenomics.</title>
        <authorList>
            <person name="Dirks A.C."/>
            <person name="James T.Y."/>
        </authorList>
    </citation>
    <scope>NUCLEOTIDE SEQUENCE [LARGE SCALE GENOMIC DNA]</scope>
    <source>
        <strain evidence="6 7">ACD0624</strain>
    </source>
</reference>
<dbReference type="Proteomes" id="UP001447188">
    <property type="component" value="Unassembled WGS sequence"/>
</dbReference>
<feature type="domain" description="BPP" evidence="5">
    <location>
        <begin position="15"/>
        <end position="328"/>
    </location>
</feature>
<evidence type="ECO:0000259" key="5">
    <source>
        <dbReference type="PROSITE" id="PS51662"/>
    </source>
</evidence>
<comment type="caution">
    <text evidence="3">Lacks conserved residue(s) required for the propagation of feature annotation.</text>
</comment>
<dbReference type="InterPro" id="IPR050969">
    <property type="entry name" value="Dev_Signal_Modulators"/>
</dbReference>
<dbReference type="PANTHER" id="PTHR14949:SF56">
    <property type="entry name" value="EGF-LIKE-DOMAIN, MULTIPLE 7"/>
    <property type="match status" value="1"/>
</dbReference>
<evidence type="ECO:0000256" key="1">
    <source>
        <dbReference type="ARBA" id="ARBA00022729"/>
    </source>
</evidence>
<evidence type="ECO:0000256" key="2">
    <source>
        <dbReference type="ARBA" id="ARBA00023157"/>
    </source>
</evidence>
<keyword evidence="2 3" id="KW-1015">Disulfide bond</keyword>
<dbReference type="Gene3D" id="2.10.25.10">
    <property type="entry name" value="Laminin"/>
    <property type="match status" value="1"/>
</dbReference>
<protein>
    <recommendedName>
        <fullName evidence="8">3-phytase</fullName>
    </recommendedName>
</protein>
<dbReference type="EMBL" id="JBBBZM010000039">
    <property type="protein sequence ID" value="KAL0637105.1"/>
    <property type="molecule type" value="Genomic_DNA"/>
</dbReference>
<dbReference type="PROSITE" id="PS00022">
    <property type="entry name" value="EGF_1"/>
    <property type="match status" value="1"/>
</dbReference>
<dbReference type="Pfam" id="PF23106">
    <property type="entry name" value="EGF_Teneurin"/>
    <property type="match status" value="1"/>
</dbReference>
<dbReference type="SMART" id="SM00181">
    <property type="entry name" value="EGF"/>
    <property type="match status" value="2"/>
</dbReference>
<evidence type="ECO:0000313" key="7">
    <source>
        <dbReference type="Proteomes" id="UP001447188"/>
    </source>
</evidence>
<evidence type="ECO:0008006" key="8">
    <source>
        <dbReference type="Google" id="ProtNLM"/>
    </source>
</evidence>
<evidence type="ECO:0000313" key="6">
    <source>
        <dbReference type="EMBL" id="KAL0637105.1"/>
    </source>
</evidence>
<accession>A0ABR3GMS3</accession>
<keyword evidence="1" id="KW-0732">Signal</keyword>
<organism evidence="6 7">
    <name type="scientific">Discina gigas</name>
    <dbReference type="NCBI Taxonomy" id="1032678"/>
    <lineage>
        <taxon>Eukaryota</taxon>
        <taxon>Fungi</taxon>
        <taxon>Dikarya</taxon>
        <taxon>Ascomycota</taxon>
        <taxon>Pezizomycotina</taxon>
        <taxon>Pezizomycetes</taxon>
        <taxon>Pezizales</taxon>
        <taxon>Discinaceae</taxon>
        <taxon>Discina</taxon>
    </lineage>
</organism>
<dbReference type="Pfam" id="PF02333">
    <property type="entry name" value="Phytase"/>
    <property type="match status" value="1"/>
</dbReference>
<dbReference type="InterPro" id="IPR000742">
    <property type="entry name" value="EGF"/>
</dbReference>
<proteinExistence type="predicted"/>
<dbReference type="SUPFAM" id="SSF50956">
    <property type="entry name" value="Thermostable phytase (3-phytase)"/>
    <property type="match status" value="2"/>
</dbReference>
<dbReference type="InterPro" id="IPR003431">
    <property type="entry name" value="B-propeller_Phytase"/>
</dbReference>
<dbReference type="Gene3D" id="2.120.10.30">
    <property type="entry name" value="TolB, C-terminal domain"/>
    <property type="match status" value="2"/>
</dbReference>
<keyword evidence="7" id="KW-1185">Reference proteome</keyword>
<sequence length="771" mass="82125">MKFLLRSGISSTFTLLWTIAVLAVPQATLSISAFTSIIESDKPAIYYPHSSKSAPVLLGNDASATGGFRTWGLASSSSSSQLSEISSQSTGRTKLVNVVYGLGGKDVIVTLSQSDSLLRLFDMASINTELSISGGTRKIWGDFSSWCFWKSAGGQQYFYLFGKKVTTLFLLRERRNVGIEVLEIQSFPVPIEAETCTVSQKTAIVFFGGKNGIIYTFPASESTSPPAQISKLGEVLDEISGLVIYVGNRAAGDYLFVALADSLAIYSARTFTLLGTAVFSEKLALGDIAIYQSALRTPYPDGLITYAAELDSGEAFGVSSLSSLFTTLSLYDNRSFDPRKDICKLCTPSKTPKSCPDVRNCASNGFCTTPTTCDCFSGYTGVSCTDISCPNACSSHGVCVSANVCKCASPWDGPDCSFLLVQATYETEENGGDGDDPAIWIAPGGGNNTRNSRIITTTKSELGAGFGVFDLTGKKLQTVEAGEPNNVDVIYGFRAGNRTVDLVFAACRSDDTLCFFEITPSGTLVSIAGGVQQTTVDNFVVYGSCVYRSPISGLQYLFINSKTSLYLQFLLTSTPAGALATTLVRSFRAGTGGQVEGCVVDDDNSVIFIGEEPYGFWRYNAEPTEPLEGYLVDHAQPGGHLYADVEGITLIHGSTNDTGYILVSCQGLSAYNVYQRAHPHAYVMTFAISAGLVDGVTNTDGIAAVGTALGEVFPRGVVVVHDDANEAPDGTTRQEAAFKLVDLGSILGADAVKGLALLDDVDHRWDPRKGL</sequence>
<evidence type="ECO:0000259" key="4">
    <source>
        <dbReference type="PROSITE" id="PS50026"/>
    </source>
</evidence>
<dbReference type="PROSITE" id="PS01186">
    <property type="entry name" value="EGF_2"/>
    <property type="match status" value="1"/>
</dbReference>
<keyword evidence="3" id="KW-0245">EGF-like domain</keyword>
<dbReference type="PROSITE" id="PS51662">
    <property type="entry name" value="BP_PHYTASE"/>
    <property type="match status" value="2"/>
</dbReference>
<name>A0ABR3GMS3_9PEZI</name>
<evidence type="ECO:0000256" key="3">
    <source>
        <dbReference type="PROSITE-ProRule" id="PRU00076"/>
    </source>
</evidence>
<feature type="domain" description="BPP" evidence="5">
    <location>
        <begin position="411"/>
        <end position="752"/>
    </location>
</feature>
<feature type="disulfide bond" evidence="3">
    <location>
        <begin position="407"/>
        <end position="416"/>
    </location>
</feature>
<feature type="domain" description="EGF-like" evidence="4">
    <location>
        <begin position="385"/>
        <end position="417"/>
    </location>
</feature>